<sequence length="856" mass="96186">MPDALQPRQRFETLRASLFGLSEALFDKAPFSRQGGSGGFRGSGPEIVTISRGLGSADLVLRRFEESWQRLRVEDRQILWDEWDARLTKMLSNVRQPCILCHVAPGTDSASHPATGLDCTSCGTRVALYAEELETSASRLTDTLKTLAPISAVTVPAPPASPAPTDVALTFPAVGSEAADARIAELEAKLLEAEKKWLAAENNCKAAEDKCKVAEEKCTAAEEKCMAAEVRWAEAEGNCKVAEARSAAAEAKYVEYSEILQQAQDALETANFEKNSQTEELESLRKERDDLQVSNALLEGDLKLVMEMVEQFAEDLDVLMRWGSAQLAYAQLDRMLRRELSRIPDTPETEKQRGDLKVKSMRFRHKQSVALMRLGRHQEAEDMCREVYEEKAVLEAGTSKAVVRSLLKDYCDILVKNGKFDIAEQQYQLVLWTELGPGTTDREDEKERFVIYSRLGDIKMEQKRYVDAARLHKDALEKVMELLPLDVDQAAECAVKCLGSQRMQDDSFAITDNTIGKHLETIWVSRNQGSEKRAVLECGHEHGVRLLDDDKDEEAATVLSTVWERRKALGEAYKSASMETALCLVDVSVKMDNTFRLESLYHWITQNATADQGEADRLWARYRLGCVQAVLRKNAVAENNLRRALRKQQDVFGKDDPDTLQYTQVLAEVLRRSDHGEDALALVRDAWEAKKRYPRGTLLAVLRIGHLYGDMLSESNMPKDLAVAEGVLREVWEDVHLNLSTMAISASELTSSQLSGLVSAGDCYAFVMLKRSRFAQAKEVLQPVLDWKVWLKVEPAAVERTKYLISKANELELKEAENKKIKYQPTTPPHYHPLRLRHLLDRWYSTGTVSGLISNS</sequence>
<dbReference type="EMBL" id="GL876967">
    <property type="protein sequence ID" value="KLU83271.1"/>
    <property type="molecule type" value="Genomic_DNA"/>
</dbReference>
<dbReference type="Gene3D" id="1.20.5.170">
    <property type="match status" value="1"/>
</dbReference>
<dbReference type="SUPFAM" id="SSF48452">
    <property type="entry name" value="TPR-like"/>
    <property type="match status" value="1"/>
</dbReference>
<keyword evidence="1" id="KW-0175">Coiled coil</keyword>
<dbReference type="InterPro" id="IPR011990">
    <property type="entry name" value="TPR-like_helical_dom_sf"/>
</dbReference>
<dbReference type="EMBL" id="ADBL01000588">
    <property type="status" value="NOT_ANNOTATED_CDS"/>
    <property type="molecule type" value="Genomic_DNA"/>
</dbReference>
<keyword evidence="4" id="KW-1185">Reference proteome</keyword>
<accession>A0A0C4DR34</accession>
<dbReference type="EnsemblFungi" id="MAPG_02335T0">
    <property type="protein sequence ID" value="MAPG_02335T0"/>
    <property type="gene ID" value="MAPG_02335"/>
</dbReference>
<evidence type="ECO:0000313" key="4">
    <source>
        <dbReference type="Proteomes" id="UP000011715"/>
    </source>
</evidence>
<proteinExistence type="predicted"/>
<dbReference type="AlphaFoldDB" id="A0A0C4DR34"/>
<evidence type="ECO:0000313" key="2">
    <source>
        <dbReference type="EMBL" id="KLU83271.1"/>
    </source>
</evidence>
<dbReference type="VEuPathDB" id="FungiDB:MAPG_02335"/>
<dbReference type="Proteomes" id="UP000011715">
    <property type="component" value="Unassembled WGS sequence"/>
</dbReference>
<dbReference type="OrthoDB" id="5986190at2759"/>
<reference evidence="3" key="4">
    <citation type="journal article" date="2015" name="G3 (Bethesda)">
        <title>Genome sequences of three phytopathogenic species of the Magnaporthaceae family of fungi.</title>
        <authorList>
            <person name="Okagaki L.H."/>
            <person name="Nunes C.C."/>
            <person name="Sailsbery J."/>
            <person name="Clay B."/>
            <person name="Brown D."/>
            <person name="John T."/>
            <person name="Oh Y."/>
            <person name="Young N."/>
            <person name="Fitzgerald M."/>
            <person name="Haas B.J."/>
            <person name="Zeng Q."/>
            <person name="Young S."/>
            <person name="Adiconis X."/>
            <person name="Fan L."/>
            <person name="Levin J.Z."/>
            <person name="Mitchell T.K."/>
            <person name="Okubara P.A."/>
            <person name="Farman M.L."/>
            <person name="Kohn L.M."/>
            <person name="Birren B."/>
            <person name="Ma L.-J."/>
            <person name="Dean R.A."/>
        </authorList>
    </citation>
    <scope>NUCLEOTIDE SEQUENCE</scope>
    <source>
        <strain evidence="3">ATCC 64411 / 73-15</strain>
    </source>
</reference>
<dbReference type="SUPFAM" id="SSF57997">
    <property type="entry name" value="Tropomyosin"/>
    <property type="match status" value="1"/>
</dbReference>
<reference evidence="4" key="2">
    <citation type="submission" date="2010-05" db="EMBL/GenBank/DDBJ databases">
        <title>The genome sequence of Magnaporthe poae strain ATCC 64411.</title>
        <authorList>
            <person name="Ma L.-J."/>
            <person name="Dead R."/>
            <person name="Young S."/>
            <person name="Zeng Q."/>
            <person name="Koehrsen M."/>
            <person name="Alvarado L."/>
            <person name="Berlin A."/>
            <person name="Chapman S.B."/>
            <person name="Chen Z."/>
            <person name="Freedman E."/>
            <person name="Gellesch M."/>
            <person name="Goldberg J."/>
            <person name="Griggs A."/>
            <person name="Gujja S."/>
            <person name="Heilman E.R."/>
            <person name="Heiman D."/>
            <person name="Hepburn T."/>
            <person name="Howarth C."/>
            <person name="Jen D."/>
            <person name="Larson L."/>
            <person name="Mehta T."/>
            <person name="Neiman D."/>
            <person name="Pearson M."/>
            <person name="Roberts A."/>
            <person name="Saif S."/>
            <person name="Shea T."/>
            <person name="Shenoy N."/>
            <person name="Sisk P."/>
            <person name="Stolte C."/>
            <person name="Sykes S."/>
            <person name="Walk T."/>
            <person name="White J."/>
            <person name="Yandava C."/>
            <person name="Haas B."/>
            <person name="Nusbaum C."/>
            <person name="Birren B."/>
        </authorList>
    </citation>
    <scope>NUCLEOTIDE SEQUENCE [LARGE SCALE GENOMIC DNA]</scope>
    <source>
        <strain evidence="4">ATCC 64411 / 73-15</strain>
    </source>
</reference>
<feature type="coiled-coil region" evidence="1">
    <location>
        <begin position="176"/>
        <end position="301"/>
    </location>
</feature>
<evidence type="ECO:0000313" key="3">
    <source>
        <dbReference type="EnsemblFungi" id="MAPG_02335T0"/>
    </source>
</evidence>
<reference evidence="2" key="1">
    <citation type="submission" date="2010-05" db="EMBL/GenBank/DDBJ databases">
        <title>The Genome Sequence of Magnaporthe poae strain ATCC 64411.</title>
        <authorList>
            <consortium name="The Broad Institute Genome Sequencing Platform"/>
            <consortium name="Broad Institute Genome Sequencing Center for Infectious Disease"/>
            <person name="Ma L.-J."/>
            <person name="Dead R."/>
            <person name="Young S."/>
            <person name="Zeng Q."/>
            <person name="Koehrsen M."/>
            <person name="Alvarado L."/>
            <person name="Berlin A."/>
            <person name="Chapman S.B."/>
            <person name="Chen Z."/>
            <person name="Freedman E."/>
            <person name="Gellesch M."/>
            <person name="Goldberg J."/>
            <person name="Griggs A."/>
            <person name="Gujja S."/>
            <person name="Heilman E.R."/>
            <person name="Heiman D."/>
            <person name="Hepburn T."/>
            <person name="Howarth C."/>
            <person name="Jen D."/>
            <person name="Larson L."/>
            <person name="Mehta T."/>
            <person name="Neiman D."/>
            <person name="Pearson M."/>
            <person name="Roberts A."/>
            <person name="Saif S."/>
            <person name="Shea T."/>
            <person name="Shenoy N."/>
            <person name="Sisk P."/>
            <person name="Stolte C."/>
            <person name="Sykes S."/>
            <person name="Walk T."/>
            <person name="White J."/>
            <person name="Yandava C."/>
            <person name="Haas B."/>
            <person name="Nusbaum C."/>
            <person name="Birren B."/>
        </authorList>
    </citation>
    <scope>NUCLEOTIDE SEQUENCE</scope>
    <source>
        <strain evidence="2">ATCC 64411</strain>
    </source>
</reference>
<dbReference type="Gene3D" id="1.25.40.10">
    <property type="entry name" value="Tetratricopeptide repeat domain"/>
    <property type="match status" value="2"/>
</dbReference>
<protein>
    <submittedName>
        <fullName evidence="2 3">Uncharacterized protein</fullName>
    </submittedName>
</protein>
<evidence type="ECO:0000256" key="1">
    <source>
        <dbReference type="SAM" id="Coils"/>
    </source>
</evidence>
<dbReference type="eggNOG" id="ENOG502RN0J">
    <property type="taxonomic scope" value="Eukaryota"/>
</dbReference>
<name>A0A0C4DR34_MAGP6</name>
<gene>
    <name evidence="2" type="ORF">MAPG_02335</name>
</gene>
<organism evidence="3 4">
    <name type="scientific">Magnaporthiopsis poae (strain ATCC 64411 / 73-15)</name>
    <name type="common">Kentucky bluegrass fungus</name>
    <name type="synonym">Magnaporthe poae</name>
    <dbReference type="NCBI Taxonomy" id="644358"/>
    <lineage>
        <taxon>Eukaryota</taxon>
        <taxon>Fungi</taxon>
        <taxon>Dikarya</taxon>
        <taxon>Ascomycota</taxon>
        <taxon>Pezizomycotina</taxon>
        <taxon>Sordariomycetes</taxon>
        <taxon>Sordariomycetidae</taxon>
        <taxon>Magnaporthales</taxon>
        <taxon>Magnaporthaceae</taxon>
        <taxon>Magnaporthiopsis</taxon>
    </lineage>
</organism>
<reference evidence="2" key="3">
    <citation type="submission" date="2011-03" db="EMBL/GenBank/DDBJ databases">
        <title>Annotation of Magnaporthe poae ATCC 64411.</title>
        <authorList>
            <person name="Ma L.-J."/>
            <person name="Dead R."/>
            <person name="Young S.K."/>
            <person name="Zeng Q."/>
            <person name="Gargeya S."/>
            <person name="Fitzgerald M."/>
            <person name="Haas B."/>
            <person name="Abouelleil A."/>
            <person name="Alvarado L."/>
            <person name="Arachchi H.M."/>
            <person name="Berlin A."/>
            <person name="Brown A."/>
            <person name="Chapman S.B."/>
            <person name="Chen Z."/>
            <person name="Dunbar C."/>
            <person name="Freedman E."/>
            <person name="Gearin G."/>
            <person name="Gellesch M."/>
            <person name="Goldberg J."/>
            <person name="Griggs A."/>
            <person name="Gujja S."/>
            <person name="Heiman D."/>
            <person name="Howarth C."/>
            <person name="Larson L."/>
            <person name="Lui A."/>
            <person name="MacDonald P.J.P."/>
            <person name="Mehta T."/>
            <person name="Montmayeur A."/>
            <person name="Murphy C."/>
            <person name="Neiman D."/>
            <person name="Pearson M."/>
            <person name="Priest M."/>
            <person name="Roberts A."/>
            <person name="Saif S."/>
            <person name="Shea T."/>
            <person name="Shenoy N."/>
            <person name="Sisk P."/>
            <person name="Stolte C."/>
            <person name="Sykes S."/>
            <person name="Yandava C."/>
            <person name="Wortman J."/>
            <person name="Nusbaum C."/>
            <person name="Birren B."/>
        </authorList>
    </citation>
    <scope>NUCLEOTIDE SEQUENCE</scope>
    <source>
        <strain evidence="2">ATCC 64411</strain>
    </source>
</reference>
<reference evidence="3" key="5">
    <citation type="submission" date="2015-06" db="UniProtKB">
        <authorList>
            <consortium name="EnsemblFungi"/>
        </authorList>
    </citation>
    <scope>IDENTIFICATION</scope>
    <source>
        <strain evidence="3">ATCC 64411</strain>
    </source>
</reference>
<dbReference type="OMA" id="SAGDCYA"/>